<gene>
    <name evidence="6" type="ordered locus">RB2501_12457</name>
</gene>
<name>A4CN98_ROBBH</name>
<dbReference type="HOGENOM" id="CLU_124808_0_0_10"/>
<dbReference type="InterPro" id="IPR032808">
    <property type="entry name" value="DoxX"/>
</dbReference>
<evidence type="ECO:0000313" key="7">
    <source>
        <dbReference type="Proteomes" id="UP000009049"/>
    </source>
</evidence>
<feature type="transmembrane region" description="Helical" evidence="5">
    <location>
        <begin position="92"/>
        <end position="109"/>
    </location>
</feature>
<sequence length="165" mass="18263">MEKFQNSRRLAGGLVVLRILIGWHFLYEGVIKLYNPEWTSFGYLATAQGPLKPVFTSLASESLLPWVDTLNWVALILVGVTLILGVFEKAGALAGIGMLLLYYLAHPALPGSPQLNTEGSYWLVNKNLIEAAACYLLFLQPTGSLFGLPRLWSKNTQNEPKTRIS</sequence>
<dbReference type="eggNOG" id="ENOG502ZSZT">
    <property type="taxonomic scope" value="Bacteria"/>
</dbReference>
<evidence type="ECO:0000256" key="1">
    <source>
        <dbReference type="ARBA" id="ARBA00004141"/>
    </source>
</evidence>
<evidence type="ECO:0000256" key="5">
    <source>
        <dbReference type="SAM" id="Phobius"/>
    </source>
</evidence>
<proteinExistence type="predicted"/>
<keyword evidence="4 5" id="KW-0472">Membrane</keyword>
<comment type="subcellular location">
    <subcellularLocation>
        <location evidence="1">Membrane</location>
        <topology evidence="1">Multi-pass membrane protein</topology>
    </subcellularLocation>
</comment>
<evidence type="ECO:0000313" key="6">
    <source>
        <dbReference type="EMBL" id="EAR15140.1"/>
    </source>
</evidence>
<protein>
    <recommendedName>
        <fullName evidence="8">DoxX subfamily protein</fullName>
    </recommendedName>
</protein>
<evidence type="ECO:0000256" key="4">
    <source>
        <dbReference type="ARBA" id="ARBA00023136"/>
    </source>
</evidence>
<organism evidence="6 7">
    <name type="scientific">Robiginitalea biformata (strain ATCC BAA-864 / DSM 15991 / KCTC 12146 / HTCC2501)</name>
    <dbReference type="NCBI Taxonomy" id="313596"/>
    <lineage>
        <taxon>Bacteria</taxon>
        <taxon>Pseudomonadati</taxon>
        <taxon>Bacteroidota</taxon>
        <taxon>Flavobacteriia</taxon>
        <taxon>Flavobacteriales</taxon>
        <taxon>Flavobacteriaceae</taxon>
        <taxon>Robiginitalea</taxon>
    </lineage>
</organism>
<dbReference type="GO" id="GO:0016020">
    <property type="term" value="C:membrane"/>
    <property type="evidence" value="ECO:0007669"/>
    <property type="project" value="UniProtKB-SubCell"/>
</dbReference>
<keyword evidence="3 5" id="KW-1133">Transmembrane helix</keyword>
<dbReference type="STRING" id="313596.RB2501_12457"/>
<dbReference type="AlphaFoldDB" id="A4CN98"/>
<evidence type="ECO:0000256" key="3">
    <source>
        <dbReference type="ARBA" id="ARBA00022989"/>
    </source>
</evidence>
<dbReference type="Pfam" id="PF07681">
    <property type="entry name" value="DoxX"/>
    <property type="match status" value="1"/>
</dbReference>
<feature type="transmembrane region" description="Helical" evidence="5">
    <location>
        <begin position="9"/>
        <end position="27"/>
    </location>
</feature>
<dbReference type="EMBL" id="CP001712">
    <property type="protein sequence ID" value="EAR15140.1"/>
    <property type="molecule type" value="Genomic_DNA"/>
</dbReference>
<feature type="transmembrane region" description="Helical" evidence="5">
    <location>
        <begin position="69"/>
        <end position="87"/>
    </location>
</feature>
<accession>A4CN98</accession>
<dbReference type="Proteomes" id="UP000009049">
    <property type="component" value="Chromosome"/>
</dbReference>
<reference evidence="6 7" key="1">
    <citation type="journal article" date="2009" name="J. Bacteriol.">
        <title>Complete genome sequence of Robiginitalea biformata HTCC2501.</title>
        <authorList>
            <person name="Oh H.M."/>
            <person name="Giovannoni S.J."/>
            <person name="Lee K."/>
            <person name="Ferriera S."/>
            <person name="Johnson J."/>
            <person name="Cho J.C."/>
        </authorList>
    </citation>
    <scope>NUCLEOTIDE SEQUENCE [LARGE SCALE GENOMIC DNA]</scope>
    <source>
        <strain evidence="7">ATCC BAA-864 / HTCC2501 / KCTC 12146</strain>
    </source>
</reference>
<dbReference type="KEGG" id="rbi:RB2501_12457"/>
<dbReference type="OrthoDB" id="1429638at2"/>
<feature type="transmembrane region" description="Helical" evidence="5">
    <location>
        <begin position="129"/>
        <end position="148"/>
    </location>
</feature>
<evidence type="ECO:0000256" key="2">
    <source>
        <dbReference type="ARBA" id="ARBA00022692"/>
    </source>
</evidence>
<dbReference type="RefSeq" id="WP_015754460.1">
    <property type="nucleotide sequence ID" value="NC_013222.1"/>
</dbReference>
<keyword evidence="2 5" id="KW-0812">Transmembrane</keyword>
<evidence type="ECO:0008006" key="8">
    <source>
        <dbReference type="Google" id="ProtNLM"/>
    </source>
</evidence>
<keyword evidence="7" id="KW-1185">Reference proteome</keyword>